<keyword evidence="3" id="KW-1185">Reference proteome</keyword>
<accession>A0A540N4J8</accession>
<name>A0A540N4J8_MALBA</name>
<organism evidence="2 3">
    <name type="scientific">Malus baccata</name>
    <name type="common">Siberian crab apple</name>
    <name type="synonym">Pyrus baccata</name>
    <dbReference type="NCBI Taxonomy" id="106549"/>
    <lineage>
        <taxon>Eukaryota</taxon>
        <taxon>Viridiplantae</taxon>
        <taxon>Streptophyta</taxon>
        <taxon>Embryophyta</taxon>
        <taxon>Tracheophyta</taxon>
        <taxon>Spermatophyta</taxon>
        <taxon>Magnoliopsida</taxon>
        <taxon>eudicotyledons</taxon>
        <taxon>Gunneridae</taxon>
        <taxon>Pentapetalae</taxon>
        <taxon>rosids</taxon>
        <taxon>fabids</taxon>
        <taxon>Rosales</taxon>
        <taxon>Rosaceae</taxon>
        <taxon>Amygdaloideae</taxon>
        <taxon>Maleae</taxon>
        <taxon>Malus</taxon>
    </lineage>
</organism>
<evidence type="ECO:0000313" key="2">
    <source>
        <dbReference type="EMBL" id="TQE05965.1"/>
    </source>
</evidence>
<dbReference type="Proteomes" id="UP000315295">
    <property type="component" value="Unassembled WGS sequence"/>
</dbReference>
<feature type="compositionally biased region" description="Basic residues" evidence="1">
    <location>
        <begin position="59"/>
        <end position="68"/>
    </location>
</feature>
<evidence type="ECO:0000313" key="3">
    <source>
        <dbReference type="Proteomes" id="UP000315295"/>
    </source>
</evidence>
<dbReference type="EMBL" id="VIEB01000112">
    <property type="protein sequence ID" value="TQE05965.1"/>
    <property type="molecule type" value="Genomic_DNA"/>
</dbReference>
<comment type="caution">
    <text evidence="2">The sequence shown here is derived from an EMBL/GenBank/DDBJ whole genome shotgun (WGS) entry which is preliminary data.</text>
</comment>
<dbReference type="AlphaFoldDB" id="A0A540N4J8"/>
<gene>
    <name evidence="2" type="ORF">C1H46_008389</name>
</gene>
<proteinExistence type="predicted"/>
<feature type="compositionally biased region" description="Low complexity" evidence="1">
    <location>
        <begin position="33"/>
        <end position="56"/>
    </location>
</feature>
<feature type="region of interest" description="Disordered" evidence="1">
    <location>
        <begin position="33"/>
        <end position="68"/>
    </location>
</feature>
<evidence type="ECO:0000256" key="1">
    <source>
        <dbReference type="SAM" id="MobiDB-lite"/>
    </source>
</evidence>
<reference evidence="2 3" key="1">
    <citation type="journal article" date="2019" name="G3 (Bethesda)">
        <title>Sequencing of a Wild Apple (Malus baccata) Genome Unravels the Differences Between Cultivated and Wild Apple Species Regarding Disease Resistance and Cold Tolerance.</title>
        <authorList>
            <person name="Chen X."/>
        </authorList>
    </citation>
    <scope>NUCLEOTIDE SEQUENCE [LARGE SCALE GENOMIC DNA]</scope>
    <source>
        <strain evidence="3">cv. Shandingzi</strain>
        <tissue evidence="2">Leaves</tissue>
    </source>
</reference>
<protein>
    <submittedName>
        <fullName evidence="2">Uncharacterized protein</fullName>
    </submittedName>
</protein>
<sequence>MIQVRPRDLSKTTFSFPVTMSFDTFKYIKKQQPSLPQSSSLSAQLAATTPPSTTTSHNTKGHRSHDVL</sequence>